<name>A0A0V0Y4R1_TRIPS</name>
<dbReference type="AlphaFoldDB" id="A0A0V0Y4R1"/>
<protein>
    <submittedName>
        <fullName evidence="2">Uncharacterized protein</fullName>
    </submittedName>
</protein>
<reference evidence="2 3" key="1">
    <citation type="submission" date="2015-01" db="EMBL/GenBank/DDBJ databases">
        <title>Evolution of Trichinella species and genotypes.</title>
        <authorList>
            <person name="Korhonen P.K."/>
            <person name="Edoardo P."/>
            <person name="Giuseppe L.R."/>
            <person name="Gasser R.B."/>
        </authorList>
    </citation>
    <scope>NUCLEOTIDE SEQUENCE [LARGE SCALE GENOMIC DNA]</scope>
    <source>
        <strain evidence="2">ISS141</strain>
    </source>
</reference>
<evidence type="ECO:0000256" key="1">
    <source>
        <dbReference type="SAM" id="MobiDB-lite"/>
    </source>
</evidence>
<accession>A0A0V0Y4R1</accession>
<comment type="caution">
    <text evidence="2">The sequence shown here is derived from an EMBL/GenBank/DDBJ whole genome shotgun (WGS) entry which is preliminary data.</text>
</comment>
<feature type="region of interest" description="Disordered" evidence="1">
    <location>
        <begin position="1"/>
        <end position="40"/>
    </location>
</feature>
<evidence type="ECO:0000313" key="2">
    <source>
        <dbReference type="EMBL" id="KRX95251.1"/>
    </source>
</evidence>
<proteinExistence type="predicted"/>
<evidence type="ECO:0000313" key="3">
    <source>
        <dbReference type="Proteomes" id="UP000054815"/>
    </source>
</evidence>
<organism evidence="2 3">
    <name type="scientific">Trichinella pseudospiralis</name>
    <name type="common">Parasitic roundworm</name>
    <dbReference type="NCBI Taxonomy" id="6337"/>
    <lineage>
        <taxon>Eukaryota</taxon>
        <taxon>Metazoa</taxon>
        <taxon>Ecdysozoa</taxon>
        <taxon>Nematoda</taxon>
        <taxon>Enoplea</taxon>
        <taxon>Dorylaimia</taxon>
        <taxon>Trichinellida</taxon>
        <taxon>Trichinellidae</taxon>
        <taxon>Trichinella</taxon>
    </lineage>
</organism>
<dbReference type="EMBL" id="JYDU01000059">
    <property type="protein sequence ID" value="KRX95251.1"/>
    <property type="molecule type" value="Genomic_DNA"/>
</dbReference>
<gene>
    <name evidence="2" type="ORF">T4E_316</name>
</gene>
<sequence>MDSKENNQERSAPKRLRLDDHQLDVQEKQVKPNDKLEETKQIEQAMETDAIKVIETDSERSVTGSGGCSMGGEKMEDRECVMNINADLVNEDVFEGLPDGNGQSRRQHETPVMYDAANETNNEEADENLDAAQTEILDHETDCDCEICRLDTTSLLLNTIQELLCFVELFAQYLQIWFELSLMCEECENL</sequence>
<dbReference type="Proteomes" id="UP000054815">
    <property type="component" value="Unassembled WGS sequence"/>
</dbReference>